<dbReference type="Pfam" id="PF03417">
    <property type="entry name" value="AAT"/>
    <property type="match status" value="1"/>
</dbReference>
<evidence type="ECO:0000313" key="3">
    <source>
        <dbReference type="EMBL" id="ATY58711.1"/>
    </source>
</evidence>
<keyword evidence="3" id="KW-0808">Transferase</keyword>
<dbReference type="NCBIfam" id="NF040521">
    <property type="entry name" value="C45_proenzyme"/>
    <property type="match status" value="1"/>
</dbReference>
<reference evidence="3 4" key="1">
    <citation type="journal article" date="2017" name="BMC Genomics">
        <title>Chromosome level assembly and secondary metabolite potential of the parasitic fungus Cordyceps militaris.</title>
        <authorList>
            <person name="Kramer G.J."/>
            <person name="Nodwell J.R."/>
        </authorList>
    </citation>
    <scope>NUCLEOTIDE SEQUENCE [LARGE SCALE GENOMIC DNA]</scope>
    <source>
        <strain evidence="3 4">ATCC 34164</strain>
    </source>
</reference>
<accession>A0A2H4S6H1</accession>
<feature type="region of interest" description="Disordered" evidence="1">
    <location>
        <begin position="455"/>
        <end position="479"/>
    </location>
</feature>
<organism evidence="3 4">
    <name type="scientific">Cordyceps militaris</name>
    <name type="common">Caterpillar fungus</name>
    <name type="synonym">Clavaria militaris</name>
    <dbReference type="NCBI Taxonomy" id="73501"/>
    <lineage>
        <taxon>Eukaryota</taxon>
        <taxon>Fungi</taxon>
        <taxon>Dikarya</taxon>
        <taxon>Ascomycota</taxon>
        <taxon>Pezizomycotina</taxon>
        <taxon>Sordariomycetes</taxon>
        <taxon>Hypocreomycetidae</taxon>
        <taxon>Hypocreales</taxon>
        <taxon>Cordycipitaceae</taxon>
        <taxon>Cordyceps</taxon>
    </lineage>
</organism>
<dbReference type="Gene3D" id="1.10.10.2120">
    <property type="match status" value="1"/>
</dbReference>
<evidence type="ECO:0000259" key="2">
    <source>
        <dbReference type="Pfam" id="PF03417"/>
    </source>
</evidence>
<name>A0A2H4S6H1_CORMI</name>
<dbReference type="InterPro" id="IPR005079">
    <property type="entry name" value="Peptidase_C45_hydrolase"/>
</dbReference>
<dbReference type="InterPro" id="IPR047801">
    <property type="entry name" value="Peptidase_C45"/>
</dbReference>
<dbReference type="InterPro" id="IPR047794">
    <property type="entry name" value="C45_proenzyme-like"/>
</dbReference>
<dbReference type="PANTHER" id="PTHR34180">
    <property type="entry name" value="PEPTIDASE C45"/>
    <property type="match status" value="1"/>
</dbReference>
<dbReference type="Proteomes" id="UP000323067">
    <property type="component" value="Chromosome iv"/>
</dbReference>
<protein>
    <submittedName>
        <fullName evidence="3">Peptidase acyl-coenzyme A:6-aminopenicillanic acid acyl-transferase</fullName>
    </submittedName>
</protein>
<dbReference type="AlphaFoldDB" id="A0A2H4S6H1"/>
<dbReference type="PANTHER" id="PTHR34180:SF1">
    <property type="entry name" value="BETA-ALANYL-DOPAMINE_CARCININE HYDROLASE"/>
    <property type="match status" value="1"/>
</dbReference>
<feature type="compositionally biased region" description="Basic and acidic residues" evidence="1">
    <location>
        <begin position="513"/>
        <end position="525"/>
    </location>
</feature>
<feature type="domain" description="Peptidase C45 hydrolase" evidence="2">
    <location>
        <begin position="114"/>
        <end position="345"/>
    </location>
</feature>
<dbReference type="VEuPathDB" id="FungiDB:CCM_05462"/>
<proteinExistence type="predicted"/>
<sequence>MLEITCSGTPYEIGFRHGSQAKTLVHGSVEFYIQYFRKNSQMSWAAAEDAASKFHPFLERHVPHLVEEMQARQIGIANGAGLSYAAVLALNARTEISMGMMDDGCTSLAWKTDMFSVAGQNWDWDVPQKARLVLLHIKPAPDGSTQRPRASLVTEAGLLCKSGINSAGVGVFINAIKARGVRFDALPLHVAFRVVLDSESRVKAVARLRALALGTSGHILVADRTGGTSLEFTHLGVRQLDMADGRLAHTNHFLVAHEPPVADAVIFPDSLARMARISELLARANAPQVEQGGGVACCERMLQDEEGFPTAINRKRSPVRDSETLFSIVADLEAGMAYVKLGRPSEPDGHWVLKPAELRRQALGFDSPSVDAGGHARRQRRADAVNVSAGNGVAELGGEDVVGQRKGLVGDEAEAAVLVGEDGEGGDGAAVGVDLRVQRALVKDGERVRTQLVADDAPAGAELGDRLGDEPPGEDDEHLGGARVDVQLADGAACEANGVRMHRGRKQGMPGLGKDKPTRKLDGRDAGAGADHGGKGLAVRDGLVVVLAQIKDKVLVVGQDAVALDKTVAQRV</sequence>
<dbReference type="VEuPathDB" id="FungiDB:A9K55_002821"/>
<dbReference type="EMBL" id="CP023322">
    <property type="protein sequence ID" value="ATY58711.1"/>
    <property type="molecule type" value="Genomic_DNA"/>
</dbReference>
<feature type="region of interest" description="Disordered" evidence="1">
    <location>
        <begin position="501"/>
        <end position="533"/>
    </location>
</feature>
<evidence type="ECO:0000256" key="1">
    <source>
        <dbReference type="SAM" id="MobiDB-lite"/>
    </source>
</evidence>
<gene>
    <name evidence="3" type="ORF">A9K55_002821</name>
</gene>
<dbReference type="GO" id="GO:0016740">
    <property type="term" value="F:transferase activity"/>
    <property type="evidence" value="ECO:0007669"/>
    <property type="project" value="UniProtKB-KW"/>
</dbReference>
<dbReference type="Gene3D" id="3.60.60.10">
    <property type="entry name" value="Penicillin V Acylase, Chain A"/>
    <property type="match status" value="1"/>
</dbReference>
<evidence type="ECO:0000313" key="4">
    <source>
        <dbReference type="Proteomes" id="UP000323067"/>
    </source>
</evidence>